<dbReference type="AlphaFoldDB" id="A0A7V2SVB4"/>
<dbReference type="PANTHER" id="PTHR10357:SF209">
    <property type="entry name" value="PERIPLASMIC ALPHA-AMYLASE"/>
    <property type="match status" value="1"/>
</dbReference>
<protein>
    <recommendedName>
        <fullName evidence="3">Alpha-amylase</fullName>
        <ecNumber evidence="3">3.2.1.1</ecNumber>
    </recommendedName>
</protein>
<dbReference type="GO" id="GO:0004556">
    <property type="term" value="F:alpha-amylase activity"/>
    <property type="evidence" value="ECO:0007669"/>
    <property type="project" value="UniProtKB-UniRule"/>
</dbReference>
<evidence type="ECO:0000256" key="3">
    <source>
        <dbReference type="RuleBase" id="RU361134"/>
    </source>
</evidence>
<proteinExistence type="inferred from homology"/>
<evidence type="ECO:0000313" key="6">
    <source>
        <dbReference type="EMBL" id="HFC46581.1"/>
    </source>
</evidence>
<dbReference type="EC" id="3.2.1.1" evidence="3"/>
<dbReference type="SMART" id="SM00642">
    <property type="entry name" value="Aamy"/>
    <property type="match status" value="1"/>
</dbReference>
<gene>
    <name evidence="6" type="ORF">ENJ63_01725</name>
</gene>
<comment type="caution">
    <text evidence="6">The sequence shown here is derived from an EMBL/GenBank/DDBJ whole genome shotgun (WGS) entry which is preliminary data.</text>
</comment>
<dbReference type="Pfam" id="PF00128">
    <property type="entry name" value="Alpha-amylase"/>
    <property type="match status" value="1"/>
</dbReference>
<dbReference type="EMBL" id="DRND01000143">
    <property type="protein sequence ID" value="HFC46581.1"/>
    <property type="molecule type" value="Genomic_DNA"/>
</dbReference>
<sequence>MVQFIFLKEKREMYFIRSVKELDFTPRGEVFPSPSDWRDQVIYFLLIDRFDNNQDGIPPYDPETAPKGRDPSEGRVFQGGNLKGVMRRLDYIKGLGCNAIWLSPVFKNRQELPDTYHGYGIQDFLQVDRRFGTNEDLRALVKRAHEMGIYVILDIVLNHTGDNWAYPGDYPYYYWKDAPGPFDFGFWREIDPAPGLQPDDAVWPVELQHPDCYKRRGQIRHWDDRDEAINGDFFSLKELDIRKKVVLDTLIKIYKYWISYADIDGFRLDTVKHMEDSSSAIFCNAVREYAKRIGKANFFIYGEVVGDDLTIQRYIGRNSRIPGTNERFPSLDACLDFPLYFILEDVIKGFIGPRALRDRYERFKNLYADHGEASRYFVTFVDNHDQMSRPYRRFMHKNPFWRQAILAIGYLLTSQGIPCIYYGTEQGFDGGGDSDYHVRECMFGGKWGAFDTTGVHFFNPSHPIYKGISKVSQVRAKEPALRYGRQYFREISRDGVEFSYPEDSKSTLAYSRILDTDEVIVAMNLTESRRCNYVTVDKGLSPPGSRLEDLLGQDGPFEVMESKGRACVKVPLDGHGMVILKKM</sequence>
<keyword evidence="3" id="KW-0326">Glycosidase</keyword>
<dbReference type="GO" id="GO:0005975">
    <property type="term" value="P:carbohydrate metabolic process"/>
    <property type="evidence" value="ECO:0007669"/>
    <property type="project" value="InterPro"/>
</dbReference>
<reference evidence="6" key="1">
    <citation type="journal article" date="2020" name="mSystems">
        <title>Genome- and Community-Level Interaction Insights into Carbon Utilization and Element Cycling Functions of Hydrothermarchaeota in Hydrothermal Sediment.</title>
        <authorList>
            <person name="Zhou Z."/>
            <person name="Liu Y."/>
            <person name="Xu W."/>
            <person name="Pan J."/>
            <person name="Luo Z.H."/>
            <person name="Li M."/>
        </authorList>
    </citation>
    <scope>NUCLEOTIDE SEQUENCE [LARGE SCALE GENOMIC DNA]</scope>
    <source>
        <strain evidence="6">HyVt-503</strain>
    </source>
</reference>
<dbReference type="Gene3D" id="3.20.20.80">
    <property type="entry name" value="Glycosidases"/>
    <property type="match status" value="1"/>
</dbReference>
<comment type="similarity">
    <text evidence="1 2">Belongs to the glycosyl hydrolase 13 family.</text>
</comment>
<accession>A0A7V2SVB4</accession>
<dbReference type="PANTHER" id="PTHR10357">
    <property type="entry name" value="ALPHA-AMYLASE FAMILY MEMBER"/>
    <property type="match status" value="1"/>
</dbReference>
<dbReference type="InterPro" id="IPR006046">
    <property type="entry name" value="Alpha_amylase"/>
</dbReference>
<dbReference type="GO" id="GO:0043169">
    <property type="term" value="F:cation binding"/>
    <property type="evidence" value="ECO:0007669"/>
    <property type="project" value="InterPro"/>
</dbReference>
<evidence type="ECO:0000256" key="4">
    <source>
        <dbReference type="SAM" id="MobiDB-lite"/>
    </source>
</evidence>
<comment type="catalytic activity">
    <reaction evidence="3">
        <text>Endohydrolysis of (1-&gt;4)-alpha-D-glucosidic linkages in polysaccharides containing three or more (1-&gt;4)-alpha-linked D-glucose units.</text>
        <dbReference type="EC" id="3.2.1.1"/>
    </reaction>
</comment>
<dbReference type="SUPFAM" id="SSF51445">
    <property type="entry name" value="(Trans)glycosidases"/>
    <property type="match status" value="1"/>
</dbReference>
<dbReference type="Proteomes" id="UP000885797">
    <property type="component" value="Unassembled WGS sequence"/>
</dbReference>
<dbReference type="InterPro" id="IPR013780">
    <property type="entry name" value="Glyco_hydro_b"/>
</dbReference>
<dbReference type="PRINTS" id="PR00110">
    <property type="entry name" value="ALPHAAMYLASE"/>
</dbReference>
<dbReference type="SUPFAM" id="SSF51011">
    <property type="entry name" value="Glycosyl hydrolase domain"/>
    <property type="match status" value="1"/>
</dbReference>
<organism evidence="6">
    <name type="scientific">Dissulfuribacter thermophilus</name>
    <dbReference type="NCBI Taxonomy" id="1156395"/>
    <lineage>
        <taxon>Bacteria</taxon>
        <taxon>Pseudomonadati</taxon>
        <taxon>Thermodesulfobacteriota</taxon>
        <taxon>Dissulfuribacteria</taxon>
        <taxon>Dissulfuribacterales</taxon>
        <taxon>Dissulfuribacteraceae</taxon>
        <taxon>Dissulfuribacter</taxon>
    </lineage>
</organism>
<dbReference type="InterPro" id="IPR006047">
    <property type="entry name" value="GH13_cat_dom"/>
</dbReference>
<evidence type="ECO:0000259" key="5">
    <source>
        <dbReference type="SMART" id="SM00642"/>
    </source>
</evidence>
<keyword evidence="3" id="KW-0119">Carbohydrate metabolism</keyword>
<keyword evidence="3" id="KW-0378">Hydrolase</keyword>
<evidence type="ECO:0000256" key="2">
    <source>
        <dbReference type="RuleBase" id="RU003615"/>
    </source>
</evidence>
<name>A0A7V2SVB4_9BACT</name>
<evidence type="ECO:0000256" key="1">
    <source>
        <dbReference type="ARBA" id="ARBA00008061"/>
    </source>
</evidence>
<dbReference type="InterPro" id="IPR017853">
    <property type="entry name" value="GH"/>
</dbReference>
<dbReference type="Gene3D" id="2.60.40.1180">
    <property type="entry name" value="Golgi alpha-mannosidase II"/>
    <property type="match status" value="1"/>
</dbReference>
<feature type="compositionally biased region" description="Basic and acidic residues" evidence="4">
    <location>
        <begin position="64"/>
        <end position="73"/>
    </location>
</feature>
<feature type="region of interest" description="Disordered" evidence="4">
    <location>
        <begin position="54"/>
        <end position="75"/>
    </location>
</feature>
<feature type="domain" description="Glycosyl hydrolase family 13 catalytic" evidence="5">
    <location>
        <begin position="44"/>
        <end position="475"/>
    </location>
</feature>